<dbReference type="AlphaFoldDB" id="A0AA46TKX8"/>
<dbReference type="RefSeq" id="WP_271635213.1">
    <property type="nucleotide sequence ID" value="NZ_CP094970.1"/>
</dbReference>
<proteinExistence type="predicted"/>
<keyword evidence="4" id="KW-1185">Reference proteome</keyword>
<name>A0AA46TKX8_9ACTN</name>
<dbReference type="EMBL" id="CP094970">
    <property type="protein sequence ID" value="UYM06323.1"/>
    <property type="molecule type" value="Genomic_DNA"/>
</dbReference>
<dbReference type="PROSITE" id="PS51257">
    <property type="entry name" value="PROKAR_LIPOPROTEIN"/>
    <property type="match status" value="1"/>
</dbReference>
<protein>
    <recommendedName>
        <fullName evidence="5">Lipoprotein</fullName>
    </recommendedName>
</protein>
<gene>
    <name evidence="3" type="ORF">L0C25_04385</name>
</gene>
<reference evidence="3" key="1">
    <citation type="submission" date="2022-01" db="EMBL/GenBank/DDBJ databases">
        <title>Nocardioidaceae gen. sp. A5X3R13.</title>
        <authorList>
            <person name="Lopez Marin M.A."/>
            <person name="Uhlik O."/>
        </authorList>
    </citation>
    <scope>NUCLEOTIDE SEQUENCE</scope>
    <source>
        <strain evidence="3">A5X3R13</strain>
    </source>
</reference>
<feature type="region of interest" description="Disordered" evidence="1">
    <location>
        <begin position="23"/>
        <end position="77"/>
    </location>
</feature>
<keyword evidence="2" id="KW-0732">Signal</keyword>
<dbReference type="KEGG" id="sgrg:L0C25_04385"/>
<evidence type="ECO:0000256" key="1">
    <source>
        <dbReference type="SAM" id="MobiDB-lite"/>
    </source>
</evidence>
<sequence length="217" mass="23397">MRTLRTVLAVAVLPALLVAGCGGDDESDGTLPPADDQSSSTASNAPGKDDDNGTGGTEPANDPRYAPKPKGAKLSAGEQAAYKKALRDYDRWHAIAERLNRNPRTTKAVQRKIINHTYSPYTATFYKKVALLKQKGLTEEGRATRPWRVPVSVELDKNHPTVTILECIDTSSLRVLRDGTPIDPEVADPFRSRTTLTADEAGLWRPTKSANGASCAG</sequence>
<feature type="chain" id="PRO_5041273499" description="Lipoprotein" evidence="2">
    <location>
        <begin position="20"/>
        <end position="217"/>
    </location>
</feature>
<dbReference type="Proteomes" id="UP001164390">
    <property type="component" value="Chromosome"/>
</dbReference>
<feature type="signal peptide" evidence="2">
    <location>
        <begin position="1"/>
        <end position="19"/>
    </location>
</feature>
<evidence type="ECO:0000313" key="4">
    <source>
        <dbReference type="Proteomes" id="UP001164390"/>
    </source>
</evidence>
<evidence type="ECO:0008006" key="5">
    <source>
        <dbReference type="Google" id="ProtNLM"/>
    </source>
</evidence>
<evidence type="ECO:0000313" key="3">
    <source>
        <dbReference type="EMBL" id="UYM06323.1"/>
    </source>
</evidence>
<evidence type="ECO:0000256" key="2">
    <source>
        <dbReference type="SAM" id="SignalP"/>
    </source>
</evidence>
<organism evidence="3 4">
    <name type="scientific">Solicola gregarius</name>
    <dbReference type="NCBI Taxonomy" id="2908642"/>
    <lineage>
        <taxon>Bacteria</taxon>
        <taxon>Bacillati</taxon>
        <taxon>Actinomycetota</taxon>
        <taxon>Actinomycetes</taxon>
        <taxon>Propionibacteriales</taxon>
        <taxon>Nocardioidaceae</taxon>
        <taxon>Solicola</taxon>
    </lineage>
</organism>
<accession>A0AA46TKX8</accession>